<sequence>MNHYALTPMPVTLSANFVIVKISMNSKSIHSLSEFLLHAGTDYRIFDLGRGVYPVASQTFLDIENGKVCPPRPRQQHAWYAVVFWQTNPQAQRYIWFVKFPLDEQGLLIQAARNHFLQIIVDALGNQIAGEQSSNELHDNPYTFVPSQQLMAQFSAIARLALNDKKSEALEQARQYLQAPAIIDWQQLPVQAIADLAVAIDDKQAAHIIENFGHFSEPFLETLFSSLESVALPDNLQTFFIEQLNMVAKDEAQKHVMLGLLRALSTPDYHPQINQAVNELLENISQPDMHLLSVIAGRHDAQLDTLTAQRFLEAAAKADAEGAYKHELFIGLFSDLVQIPALRRTMLTLARAHQNNPLMQAPLNTLFNKAG</sequence>
<comment type="caution">
    <text evidence="1">The sequence shown here is derived from an EMBL/GenBank/DDBJ whole genome shotgun (WGS) entry which is preliminary data.</text>
</comment>
<dbReference type="AlphaFoldDB" id="A0A2S9V973"/>
<dbReference type="OrthoDB" id="5597089at2"/>
<reference evidence="2" key="1">
    <citation type="journal article" date="2020" name="Int. J. Syst. Evol. Microbiol.">
        <title>Alteromonas alba sp. nov., a marine bacterium isolated from the seawater of the West Pacific Ocean.</title>
        <authorList>
            <person name="Sun C."/>
            <person name="Wu Y.-H."/>
            <person name="Xamxidin M."/>
            <person name="Cheng H."/>
            <person name="Xu X.-W."/>
        </authorList>
    </citation>
    <scope>NUCLEOTIDE SEQUENCE [LARGE SCALE GENOMIC DNA]</scope>
    <source>
        <strain evidence="2">190</strain>
    </source>
</reference>
<dbReference type="Pfam" id="PF12069">
    <property type="entry name" value="DUF3549"/>
    <property type="match status" value="1"/>
</dbReference>
<organism evidence="1 2">
    <name type="scientific">Alteromonas alba</name>
    <dbReference type="NCBI Taxonomy" id="2079529"/>
    <lineage>
        <taxon>Bacteria</taxon>
        <taxon>Pseudomonadati</taxon>
        <taxon>Pseudomonadota</taxon>
        <taxon>Gammaproteobacteria</taxon>
        <taxon>Alteromonadales</taxon>
        <taxon>Alteromonadaceae</taxon>
        <taxon>Alteromonas/Salinimonas group</taxon>
        <taxon>Alteromonas</taxon>
    </lineage>
</organism>
<protein>
    <submittedName>
        <fullName evidence="1">DUF3549 domain-containing protein</fullName>
    </submittedName>
</protein>
<evidence type="ECO:0000313" key="1">
    <source>
        <dbReference type="EMBL" id="PRO73010.1"/>
    </source>
</evidence>
<name>A0A2S9V973_9ALTE</name>
<dbReference type="EMBL" id="PVNP01000147">
    <property type="protein sequence ID" value="PRO73010.1"/>
    <property type="molecule type" value="Genomic_DNA"/>
</dbReference>
<keyword evidence="2" id="KW-1185">Reference proteome</keyword>
<proteinExistence type="predicted"/>
<dbReference type="InterPro" id="IPR021936">
    <property type="entry name" value="DUF3549"/>
</dbReference>
<evidence type="ECO:0000313" key="2">
    <source>
        <dbReference type="Proteomes" id="UP000238949"/>
    </source>
</evidence>
<gene>
    <name evidence="1" type="ORF">C6Y40_13485</name>
</gene>
<dbReference type="Proteomes" id="UP000238949">
    <property type="component" value="Unassembled WGS sequence"/>
</dbReference>
<accession>A0A2S9V973</accession>